<protein>
    <submittedName>
        <fullName evidence="13">Heat shock protein HtpX</fullName>
    </submittedName>
</protein>
<accession>E7QWZ0</accession>
<dbReference type="GO" id="GO:0004222">
    <property type="term" value="F:metalloendopeptidase activity"/>
    <property type="evidence" value="ECO:0007669"/>
    <property type="project" value="InterPro"/>
</dbReference>
<dbReference type="PATRIC" id="fig|797209.4.peg.3251"/>
<dbReference type="EMBL" id="AEMG01000019">
    <property type="protein sequence ID" value="EFW90793.1"/>
    <property type="molecule type" value="Genomic_DNA"/>
</dbReference>
<evidence type="ECO:0000256" key="11">
    <source>
        <dbReference type="SAM" id="Phobius"/>
    </source>
</evidence>
<dbReference type="GO" id="GO:0046872">
    <property type="term" value="F:metal ion binding"/>
    <property type="evidence" value="ECO:0007669"/>
    <property type="project" value="UniProtKB-KW"/>
</dbReference>
<evidence type="ECO:0000256" key="2">
    <source>
        <dbReference type="ARBA" id="ARBA00022670"/>
    </source>
</evidence>
<organism evidence="13 14">
    <name type="scientific">Haladaptatus paucihalophilus DX253</name>
    <dbReference type="NCBI Taxonomy" id="797209"/>
    <lineage>
        <taxon>Archaea</taxon>
        <taxon>Methanobacteriati</taxon>
        <taxon>Methanobacteriota</taxon>
        <taxon>Stenosarchaea group</taxon>
        <taxon>Halobacteria</taxon>
        <taxon>Halobacteriales</taxon>
        <taxon>Haladaptataceae</taxon>
        <taxon>Haladaptatus</taxon>
    </lineage>
</organism>
<evidence type="ECO:0000256" key="3">
    <source>
        <dbReference type="ARBA" id="ARBA00022692"/>
    </source>
</evidence>
<keyword evidence="13" id="KW-0346">Stress response</keyword>
<keyword evidence="4" id="KW-0479">Metal-binding</keyword>
<reference evidence="13 14" key="1">
    <citation type="journal article" date="2014" name="ISME J.">
        <title>Trehalose/2-sulfotrehalose biosynthesis and glycine-betaine uptake are widely spread mechanisms for osmoadaptation in the Halobacteriales.</title>
        <authorList>
            <person name="Youssef N.H."/>
            <person name="Savage-Ashlock K.N."/>
            <person name="McCully A.L."/>
            <person name="Luedtke B."/>
            <person name="Shaw E.I."/>
            <person name="Hoff W.D."/>
            <person name="Elshahed M.S."/>
        </authorList>
    </citation>
    <scope>NUCLEOTIDE SEQUENCE [LARGE SCALE GENOMIC DNA]</scope>
    <source>
        <strain evidence="13 14">DX253</strain>
    </source>
</reference>
<dbReference type="STRING" id="797209.GCA_000376445_03109"/>
<proteinExistence type="inferred from homology"/>
<dbReference type="InterPro" id="IPR050083">
    <property type="entry name" value="HtpX_protease"/>
</dbReference>
<keyword evidence="7 11" id="KW-1133">Transmembrane helix</keyword>
<keyword evidence="5 10" id="KW-0378">Hydrolase</keyword>
<comment type="caution">
    <text evidence="13">The sequence shown here is derived from an EMBL/GenBank/DDBJ whole genome shotgun (WGS) entry which is preliminary data.</text>
</comment>
<keyword evidence="8 10" id="KW-0482">Metalloprotease</keyword>
<evidence type="ECO:0000256" key="10">
    <source>
        <dbReference type="RuleBase" id="RU003983"/>
    </source>
</evidence>
<gene>
    <name evidence="13" type="ORF">ZOD2009_16643</name>
</gene>
<dbReference type="Pfam" id="PF01435">
    <property type="entry name" value="Peptidase_M48"/>
    <property type="match status" value="1"/>
</dbReference>
<keyword evidence="2 10" id="KW-0645">Protease</keyword>
<feature type="transmembrane region" description="Helical" evidence="11">
    <location>
        <begin position="20"/>
        <end position="44"/>
    </location>
</feature>
<feature type="domain" description="Peptidase M48" evidence="12">
    <location>
        <begin position="106"/>
        <end position="330"/>
    </location>
</feature>
<dbReference type="GO" id="GO:0006508">
    <property type="term" value="P:proteolysis"/>
    <property type="evidence" value="ECO:0007669"/>
    <property type="project" value="UniProtKB-KW"/>
</dbReference>
<keyword evidence="3 11" id="KW-0812">Transmembrane</keyword>
<evidence type="ECO:0000256" key="7">
    <source>
        <dbReference type="ARBA" id="ARBA00022989"/>
    </source>
</evidence>
<dbReference type="AlphaFoldDB" id="E7QWZ0"/>
<keyword evidence="6 10" id="KW-0862">Zinc</keyword>
<name>E7QWZ0_HALPU</name>
<evidence type="ECO:0000256" key="5">
    <source>
        <dbReference type="ARBA" id="ARBA00022801"/>
    </source>
</evidence>
<keyword evidence="1" id="KW-1003">Cell membrane</keyword>
<evidence type="ECO:0000256" key="1">
    <source>
        <dbReference type="ARBA" id="ARBA00022475"/>
    </source>
</evidence>
<evidence type="ECO:0000256" key="9">
    <source>
        <dbReference type="ARBA" id="ARBA00023136"/>
    </source>
</evidence>
<sequence length="342" mass="36778">MTVRVDFIAMTWKPDRGLQVRMVATMGLIVCFAVAIPVTVWFIATQTARFVALFTGTTMTVVLVMGGLAGGLSALGFYCIERYANSDLTDYSDDEDADPVVADVPANVESRATKIASQLSVPRPDIECRSSNVPTAYTTGYSPESATIVVTTALLDALSPDELEAVLAHEFAHVRHRDFLVVTLASVPLRIALRVRRYADKHWALDAERGAHPLVGLFFAASFALSAAFSFVGRLLLALLSRYRELAADRGAVRITGNPGSLASALRTLYDATAARPPTDMRDAYDIPPERAIVPLSIATDAEAAASGSADSPWLATHPPLETRLERLHAAADGFEAGRSEN</sequence>
<dbReference type="PANTHER" id="PTHR43221:SF2">
    <property type="entry name" value="PROTEASE HTPX HOMOLOG"/>
    <property type="match status" value="1"/>
</dbReference>
<comment type="similarity">
    <text evidence="10">Belongs to the peptidase M48 family.</text>
</comment>
<evidence type="ECO:0000313" key="14">
    <source>
        <dbReference type="Proteomes" id="UP000003751"/>
    </source>
</evidence>
<dbReference type="eggNOG" id="arCOG01331">
    <property type="taxonomic scope" value="Archaea"/>
</dbReference>
<keyword evidence="9 11" id="KW-0472">Membrane</keyword>
<evidence type="ECO:0000256" key="8">
    <source>
        <dbReference type="ARBA" id="ARBA00023049"/>
    </source>
</evidence>
<comment type="cofactor">
    <cofactor evidence="10">
        <name>Zn(2+)</name>
        <dbReference type="ChEBI" id="CHEBI:29105"/>
    </cofactor>
    <text evidence="10">Binds 1 zinc ion per subunit.</text>
</comment>
<dbReference type="Gene3D" id="3.30.2010.10">
    <property type="entry name" value="Metalloproteases ('zincins'), catalytic domain"/>
    <property type="match status" value="1"/>
</dbReference>
<dbReference type="Proteomes" id="UP000003751">
    <property type="component" value="Unassembled WGS sequence"/>
</dbReference>
<evidence type="ECO:0000256" key="6">
    <source>
        <dbReference type="ARBA" id="ARBA00022833"/>
    </source>
</evidence>
<feature type="transmembrane region" description="Helical" evidence="11">
    <location>
        <begin position="215"/>
        <end position="240"/>
    </location>
</feature>
<dbReference type="InterPro" id="IPR001915">
    <property type="entry name" value="Peptidase_M48"/>
</dbReference>
<evidence type="ECO:0000256" key="4">
    <source>
        <dbReference type="ARBA" id="ARBA00022723"/>
    </source>
</evidence>
<dbReference type="PANTHER" id="PTHR43221">
    <property type="entry name" value="PROTEASE HTPX"/>
    <property type="match status" value="1"/>
</dbReference>
<evidence type="ECO:0000313" key="13">
    <source>
        <dbReference type="EMBL" id="EFW90793.1"/>
    </source>
</evidence>
<feature type="transmembrane region" description="Helical" evidence="11">
    <location>
        <begin position="50"/>
        <end position="78"/>
    </location>
</feature>
<evidence type="ECO:0000259" key="12">
    <source>
        <dbReference type="Pfam" id="PF01435"/>
    </source>
</evidence>